<dbReference type="InterPro" id="IPR009318">
    <property type="entry name" value="Gustatory_rcpt"/>
</dbReference>
<feature type="transmembrane region" description="Helical" evidence="8">
    <location>
        <begin position="324"/>
        <end position="346"/>
    </location>
</feature>
<protein>
    <submittedName>
        <fullName evidence="9">Putative gustatory receptor 64f</fullName>
    </submittedName>
</protein>
<dbReference type="PANTHER" id="PTHR21421:SF29">
    <property type="entry name" value="GUSTATORY RECEPTOR 5A FOR TREHALOSE-RELATED"/>
    <property type="match status" value="1"/>
</dbReference>
<dbReference type="EMBL" id="JRES01000533">
    <property type="protein sequence ID" value="KNC30394.1"/>
    <property type="molecule type" value="Genomic_DNA"/>
</dbReference>
<feature type="transmembrane region" description="Helical" evidence="8">
    <location>
        <begin position="205"/>
        <end position="224"/>
    </location>
</feature>
<reference evidence="9 10" key="1">
    <citation type="journal article" date="2015" name="Nat. Commun.">
        <title>Lucilia cuprina genome unlocks parasitic fly biology to underpin future interventions.</title>
        <authorList>
            <person name="Anstead C.A."/>
            <person name="Korhonen P.K."/>
            <person name="Young N.D."/>
            <person name="Hall R.S."/>
            <person name="Jex A.R."/>
            <person name="Murali S.C."/>
            <person name="Hughes D.S."/>
            <person name="Lee S.F."/>
            <person name="Perry T."/>
            <person name="Stroehlein A.J."/>
            <person name="Ansell B.R."/>
            <person name="Breugelmans B."/>
            <person name="Hofmann A."/>
            <person name="Qu J."/>
            <person name="Dugan S."/>
            <person name="Lee S.L."/>
            <person name="Chao H."/>
            <person name="Dinh H."/>
            <person name="Han Y."/>
            <person name="Doddapaneni H.V."/>
            <person name="Worley K.C."/>
            <person name="Muzny D.M."/>
            <person name="Ioannidis P."/>
            <person name="Waterhouse R.M."/>
            <person name="Zdobnov E.M."/>
            <person name="James P.J."/>
            <person name="Bagnall N.H."/>
            <person name="Kotze A.C."/>
            <person name="Gibbs R.A."/>
            <person name="Richards S."/>
            <person name="Batterham P."/>
            <person name="Gasser R.B."/>
        </authorList>
    </citation>
    <scope>NUCLEOTIDE SEQUENCE [LARGE SCALE GENOMIC DNA]</scope>
    <source>
        <strain evidence="9 10">LS</strain>
        <tissue evidence="9">Full body</tissue>
    </source>
</reference>
<evidence type="ECO:0000256" key="3">
    <source>
        <dbReference type="ARBA" id="ARBA00022475"/>
    </source>
</evidence>
<feature type="transmembrane region" description="Helical" evidence="8">
    <location>
        <begin position="110"/>
        <end position="127"/>
    </location>
</feature>
<dbReference type="GO" id="GO:0005886">
    <property type="term" value="C:plasma membrane"/>
    <property type="evidence" value="ECO:0007669"/>
    <property type="project" value="UniProtKB-SubCell"/>
</dbReference>
<keyword evidence="3" id="KW-1003">Cell membrane</keyword>
<sequence length="841" mass="98926">MQINTFSLYFRIKSANMTQNQLKHKLLRRGTKKDYTYTGSFQEAIRPAQIFAIMPLAGVTSSSSYDLKFSWRFIRTWYSVLVILCFGFFMGVTIAYAFRGIFNFDSVEGIIFYSSIFFIALTFFDMTRKWPMLMQEWQQVEQALPQQRTIMERSWLPHKIKMITLVATMCSLGEHTLSILNIVYYVNRCPTFKHHPIDSFLYTNFSQYFFFFDYNTLAGVLGKVVNLLSTFAWNFNDIFLMCVCVALSSKFRQLNVYMASFLKKPTTAEFWMERRKNYRMLCRLSESVDNTIALITMLCLSNNLYFICNKILKSIQKKPSFTHTLYFWYSLIFLLGRTFILALYAAEINEESRKPLVIFRKVKREFWCPELKRFSEEVNADLIALTGLKLFSLTRSMVLSVAGTILTYELVLLQYNKNSVIKIFRKATKDTFIYEGGFSEAVGKTEFFAIMPVKGITNSQPRYFTFSWSNYRTWYSLIFIFIMIFDTSLAMNKILNGAITFNNIEPLIFRICIITFIVCSLSLARKWPDLMVYWYEIEQKLPPYNSQFQKSRMAYKIRMVTLVGMMLSLTEHLLSCISVIHYSNFCPITNDPIENFFRLSNEHIFKIFPYSNWWGWYGKISNFISTFTWNYMDIFVMIISIGLASKFQQLNENLMQYKNKQMSPAFWSENRILYRNLCSLCERMDDAISMITMVSFSNNLYFICVQLLRSLNKMPSIAHAAYFYFSLFFLLGRTLAVSLYSSTVHDESRKPLLILRCVPKESWCLEVKRFAEEISNDLIALSGMKFFHLTRKLVLSVAGTIVTYELVLIQFHEDTNLWDCENNRNQQFDYQSEMIKQLNGT</sequence>
<feature type="transmembrane region" description="Helical" evidence="8">
    <location>
        <begin position="507"/>
        <end position="524"/>
    </location>
</feature>
<evidence type="ECO:0000256" key="1">
    <source>
        <dbReference type="ARBA" id="ARBA00004651"/>
    </source>
</evidence>
<evidence type="ECO:0000256" key="8">
    <source>
        <dbReference type="SAM" id="Phobius"/>
    </source>
</evidence>
<feature type="transmembrane region" description="Helical" evidence="8">
    <location>
        <begin position="291"/>
        <end position="312"/>
    </location>
</feature>
<dbReference type="AlphaFoldDB" id="A0A0L0CFZ9"/>
<feature type="transmembrane region" description="Helical" evidence="8">
    <location>
        <begin position="720"/>
        <end position="740"/>
    </location>
</feature>
<keyword evidence="6 8" id="KW-0472">Membrane</keyword>
<evidence type="ECO:0000256" key="6">
    <source>
        <dbReference type="ARBA" id="ARBA00023136"/>
    </source>
</evidence>
<dbReference type="OMA" id="KESWCLE"/>
<keyword evidence="5 8" id="KW-1133">Transmembrane helix</keyword>
<proteinExistence type="inferred from homology"/>
<keyword evidence="7 9" id="KW-0675">Receptor</keyword>
<evidence type="ECO:0000313" key="9">
    <source>
        <dbReference type="EMBL" id="KNC30394.1"/>
    </source>
</evidence>
<evidence type="ECO:0000256" key="4">
    <source>
        <dbReference type="ARBA" id="ARBA00022692"/>
    </source>
</evidence>
<dbReference type="Pfam" id="PF06151">
    <property type="entry name" value="Trehalose_recp"/>
    <property type="match status" value="2"/>
</dbReference>
<feature type="transmembrane region" description="Helical" evidence="8">
    <location>
        <begin position="77"/>
        <end position="98"/>
    </location>
</feature>
<feature type="transmembrane region" description="Helical" evidence="8">
    <location>
        <begin position="397"/>
        <end position="416"/>
    </location>
</feature>
<dbReference type="OrthoDB" id="5800391at2759"/>
<comment type="caution">
    <text evidence="9">The sequence shown here is derived from an EMBL/GenBank/DDBJ whole genome shotgun (WGS) entry which is preliminary data.</text>
</comment>
<feature type="transmembrane region" description="Helical" evidence="8">
    <location>
        <begin position="623"/>
        <end position="645"/>
    </location>
</feature>
<name>A0A0L0CFZ9_LUCCU</name>
<keyword evidence="10" id="KW-1185">Reference proteome</keyword>
<accession>A0A0L0CFZ9</accession>
<dbReference type="STRING" id="7375.A0A0L0CFZ9"/>
<evidence type="ECO:0000313" key="10">
    <source>
        <dbReference type="Proteomes" id="UP000037069"/>
    </source>
</evidence>
<evidence type="ECO:0000256" key="2">
    <source>
        <dbReference type="ARBA" id="ARBA00005327"/>
    </source>
</evidence>
<evidence type="ECO:0000256" key="5">
    <source>
        <dbReference type="ARBA" id="ARBA00022989"/>
    </source>
</evidence>
<evidence type="ECO:0000256" key="7">
    <source>
        <dbReference type="ARBA" id="ARBA00023170"/>
    </source>
</evidence>
<keyword evidence="4 8" id="KW-0812">Transmembrane</keyword>
<dbReference type="Proteomes" id="UP000037069">
    <property type="component" value="Unassembled WGS sequence"/>
</dbReference>
<comment type="similarity">
    <text evidence="2">Belongs to the insect chemoreceptor superfamily. Gustatory receptor (GR) family. Gr5a subfamily.</text>
</comment>
<feature type="transmembrane region" description="Helical" evidence="8">
    <location>
        <begin position="559"/>
        <end position="582"/>
    </location>
</feature>
<comment type="subcellular location">
    <subcellularLocation>
        <location evidence="1">Cell membrane</location>
        <topology evidence="1">Multi-pass membrane protein</topology>
    </subcellularLocation>
</comment>
<dbReference type="PANTHER" id="PTHR21421">
    <property type="entry name" value="GUSTATORY RECEPTOR"/>
    <property type="match status" value="1"/>
</dbReference>
<feature type="transmembrane region" description="Helical" evidence="8">
    <location>
        <begin position="687"/>
        <end position="708"/>
    </location>
</feature>
<gene>
    <name evidence="9" type="ORF">FF38_10431</name>
</gene>
<organism evidence="9 10">
    <name type="scientific">Lucilia cuprina</name>
    <name type="common">Green bottle fly</name>
    <name type="synonym">Australian sheep blowfly</name>
    <dbReference type="NCBI Taxonomy" id="7375"/>
    <lineage>
        <taxon>Eukaryota</taxon>
        <taxon>Metazoa</taxon>
        <taxon>Ecdysozoa</taxon>
        <taxon>Arthropoda</taxon>
        <taxon>Hexapoda</taxon>
        <taxon>Insecta</taxon>
        <taxon>Pterygota</taxon>
        <taxon>Neoptera</taxon>
        <taxon>Endopterygota</taxon>
        <taxon>Diptera</taxon>
        <taxon>Brachycera</taxon>
        <taxon>Muscomorpha</taxon>
        <taxon>Oestroidea</taxon>
        <taxon>Calliphoridae</taxon>
        <taxon>Luciliinae</taxon>
        <taxon>Lucilia</taxon>
    </lineage>
</organism>
<feature type="transmembrane region" description="Helical" evidence="8">
    <location>
        <begin position="474"/>
        <end position="495"/>
    </location>
</feature>
<dbReference type="GO" id="GO:0033041">
    <property type="term" value="F:sweet taste receptor activity"/>
    <property type="evidence" value="ECO:0007669"/>
    <property type="project" value="TreeGrafter"/>
</dbReference>
<feature type="transmembrane region" description="Helical" evidence="8">
    <location>
        <begin position="163"/>
        <end position="185"/>
    </location>
</feature>
<feature type="transmembrane region" description="Helical" evidence="8">
    <location>
        <begin position="231"/>
        <end position="251"/>
    </location>
</feature>